<accession>A0A0C2VKZ5</accession>
<dbReference type="PATRIC" id="fig|889306.3.peg.1020"/>
<dbReference type="InterPro" id="IPR043129">
    <property type="entry name" value="ATPase_NBD"/>
</dbReference>
<gene>
    <name evidence="2" type="ORF">KP78_10150</name>
</gene>
<feature type="domain" description="ATPase BadF/BadG/BcrA/BcrD type" evidence="1">
    <location>
        <begin position="5"/>
        <end position="270"/>
    </location>
</feature>
<dbReference type="OrthoDB" id="9772633at2"/>
<evidence type="ECO:0000313" key="3">
    <source>
        <dbReference type="Proteomes" id="UP000031938"/>
    </source>
</evidence>
<dbReference type="Pfam" id="PF01869">
    <property type="entry name" value="BcrAD_BadFG"/>
    <property type="match status" value="1"/>
</dbReference>
<dbReference type="Proteomes" id="UP000031938">
    <property type="component" value="Unassembled WGS sequence"/>
</dbReference>
<comment type="caution">
    <text evidence="2">The sequence shown here is derived from an EMBL/GenBank/DDBJ whole genome shotgun (WGS) entry which is preliminary data.</text>
</comment>
<evidence type="ECO:0000259" key="1">
    <source>
        <dbReference type="Pfam" id="PF01869"/>
    </source>
</evidence>
<organism evidence="2 3">
    <name type="scientific">Jeotgalibacillus soli</name>
    <dbReference type="NCBI Taxonomy" id="889306"/>
    <lineage>
        <taxon>Bacteria</taxon>
        <taxon>Bacillati</taxon>
        <taxon>Bacillota</taxon>
        <taxon>Bacilli</taxon>
        <taxon>Bacillales</taxon>
        <taxon>Caryophanaceae</taxon>
        <taxon>Jeotgalibacillus</taxon>
    </lineage>
</organism>
<evidence type="ECO:0000313" key="2">
    <source>
        <dbReference type="EMBL" id="KIL49547.1"/>
    </source>
</evidence>
<dbReference type="InterPro" id="IPR002731">
    <property type="entry name" value="ATPase_BadF"/>
</dbReference>
<dbReference type="SUPFAM" id="SSF53067">
    <property type="entry name" value="Actin-like ATPase domain"/>
    <property type="match status" value="2"/>
</dbReference>
<dbReference type="EMBL" id="JXRP01000009">
    <property type="protein sequence ID" value="KIL49547.1"/>
    <property type="molecule type" value="Genomic_DNA"/>
</dbReference>
<dbReference type="Gene3D" id="3.30.420.40">
    <property type="match status" value="2"/>
</dbReference>
<dbReference type="STRING" id="889306.KP78_10150"/>
<dbReference type="InterPro" id="IPR052519">
    <property type="entry name" value="Euk-type_GlcNAc_Kinase"/>
</dbReference>
<proteinExistence type="predicted"/>
<name>A0A0C2VKZ5_9BACL</name>
<sequence length="331" mass="35303">MPYVIGIDGGGTKTKAVLLDETGKVYAVSKAGPSNPTAVPSEQLKTTLQCILVGLQLQAPNEYKQVKAGFAGMSGAGDAVSRSHLKKIFFDLTEGRFPIWVDIDAINALYAGTLGKPGILQIAGTGAITYGLNKEGECERVGGWGYLFDDQGSGYHISVKALSAVMQAYDGRGKATLLTKLLIERFSITEVPELISAIYRSDNSKTVIASLSPVVLLAAEQKDEVANHILSEAAEDLALSIMTLHKKLFGNAVHQKVILTGGFIQHSPLVVSSLKALFLSKGYAFDFQFPRIDPAGGSAIAALHYLNEMPKIEFVSNFHASINTVEEGGVS</sequence>
<dbReference type="RefSeq" id="WP_041086762.1">
    <property type="nucleotide sequence ID" value="NZ_JXRP01000009.1"/>
</dbReference>
<dbReference type="CDD" id="cd24007">
    <property type="entry name" value="ASKHA_NBD_eukNAGK-like"/>
    <property type="match status" value="1"/>
</dbReference>
<dbReference type="PANTHER" id="PTHR43190">
    <property type="entry name" value="N-ACETYL-D-GLUCOSAMINE KINASE"/>
    <property type="match status" value="1"/>
</dbReference>
<reference evidence="2 3" key="1">
    <citation type="submission" date="2015-01" db="EMBL/GenBank/DDBJ databases">
        <title>Genome sequencing of Jeotgalibacillus soli.</title>
        <authorList>
            <person name="Goh K.M."/>
            <person name="Chan K.-G."/>
            <person name="Yaakop A.S."/>
            <person name="Ee R."/>
            <person name="Gan H.M."/>
            <person name="Chan C.S."/>
        </authorList>
    </citation>
    <scope>NUCLEOTIDE SEQUENCE [LARGE SCALE GENOMIC DNA]</scope>
    <source>
        <strain evidence="2 3">P9</strain>
    </source>
</reference>
<dbReference type="AlphaFoldDB" id="A0A0C2VKZ5"/>
<protein>
    <recommendedName>
        <fullName evidence="1">ATPase BadF/BadG/BcrA/BcrD type domain-containing protein</fullName>
    </recommendedName>
</protein>
<keyword evidence="3" id="KW-1185">Reference proteome</keyword>
<dbReference type="PANTHER" id="PTHR43190:SF3">
    <property type="entry name" value="N-ACETYL-D-GLUCOSAMINE KINASE"/>
    <property type="match status" value="1"/>
</dbReference>